<evidence type="ECO:0000313" key="5">
    <source>
        <dbReference type="Proteomes" id="UP000607397"/>
    </source>
</evidence>
<accession>A0A8K2A1Z9</accession>
<evidence type="ECO:0000313" key="4">
    <source>
        <dbReference type="EMBL" id="NCJ08371.1"/>
    </source>
</evidence>
<reference evidence="4" key="1">
    <citation type="submission" date="2019-12" db="EMBL/GenBank/DDBJ databases">
        <title>High-Quality draft genome sequences of three cyanobacteria isolated from the limestone walls of the Old Cathedral of Coimbra.</title>
        <authorList>
            <person name="Tiago I."/>
            <person name="Soares F."/>
            <person name="Portugal A."/>
        </authorList>
    </citation>
    <scope>NUCLEOTIDE SEQUENCE [LARGE SCALE GENOMIC DNA]</scope>
    <source>
        <strain evidence="4">C</strain>
    </source>
</reference>
<dbReference type="Pfam" id="PF09818">
    <property type="entry name" value="ABC_ATPase"/>
    <property type="match status" value="1"/>
</dbReference>
<dbReference type="RefSeq" id="WP_161826840.1">
    <property type="nucleotide sequence ID" value="NZ_WVIC01000049.1"/>
</dbReference>
<sequence length="560" mass="61366">MKTVQDLQQTLRHLEGRGYKAYRDLERQYQFPEFTLIFDRIQGDPFATPSQVRVQVPQSVAAFPPALSSSASRAVALRDYLTRQIAQAVSGRVRGAGSGNSGLIAIATPTQAILERTAVIITPEVIEARLQIGLPAWGRRIAGAVAVALLCEQLPQLVGQTLNYASLNPRAIQQHLETAEDADWLRGQLKKQNLVAFVADGAILPRRSGIDERPLAEAAQPFDSPPSLRMTFECPHQGRVTGMGIPAGVTVIVGGGYHGKSTLLHALQFGIYNHIPGDGRERVMTCATAVKIRAEEGRQISGVDLSPFINRLPQNRSTQDFTTANASGSTSQAANILEALEIGTELLLMDEDTAATNFMIRDRRMQALIAKDKEPISPFIDQVRRLYTDHGVSTILVMGGSGDYFDVADTVIALENFCPREVTAEARAIAQQYPCDRTPEADVSFDSQPKRWLPSPLLPLDGEAHRLKVRDRTLMLGKTPVDLCGLEQLIEPGQYRAIAIALSNLHHQHLPPNTPLAETLHQLIATIHTQGWDALCPFPQGDLAQIRPLELAAAIDRLRR</sequence>
<feature type="domain" description="ATPase of the ABC class C-terminal" evidence="1">
    <location>
        <begin position="170"/>
        <end position="443"/>
    </location>
</feature>
<dbReference type="InterPro" id="IPR049069">
    <property type="entry name" value="MRB1590-like_C"/>
</dbReference>
<comment type="caution">
    <text evidence="4">The sequence shown here is derived from an EMBL/GenBank/DDBJ whole genome shotgun (WGS) entry which is preliminary data.</text>
</comment>
<dbReference type="EMBL" id="WVIC01000049">
    <property type="protein sequence ID" value="NCJ08371.1"/>
    <property type="molecule type" value="Genomic_DNA"/>
</dbReference>
<dbReference type="AlphaFoldDB" id="A0A8K2A1Z9"/>
<evidence type="ECO:0000259" key="2">
    <source>
        <dbReference type="Pfam" id="PF20446"/>
    </source>
</evidence>
<dbReference type="PANTHER" id="PTHR38149:SF1">
    <property type="entry name" value="ATPASE"/>
    <property type="match status" value="1"/>
</dbReference>
<name>A0A8K2A1Z9_9CYAN</name>
<dbReference type="Proteomes" id="UP000607397">
    <property type="component" value="Unassembled WGS sequence"/>
</dbReference>
<dbReference type="Pfam" id="PF21117">
    <property type="entry name" value="MRB1590_C"/>
    <property type="match status" value="1"/>
</dbReference>
<keyword evidence="5" id="KW-1185">Reference proteome</keyword>
<evidence type="ECO:0000259" key="3">
    <source>
        <dbReference type="Pfam" id="PF21117"/>
    </source>
</evidence>
<dbReference type="InterPro" id="IPR019195">
    <property type="entry name" value="ABC_ATPase_put"/>
</dbReference>
<dbReference type="InterPro" id="IPR027417">
    <property type="entry name" value="P-loop_NTPase"/>
</dbReference>
<dbReference type="InterPro" id="IPR046833">
    <property type="entry name" value="ABC_N"/>
</dbReference>
<gene>
    <name evidence="4" type="ORF">GS597_18030</name>
</gene>
<feature type="domain" description="MRB1590-like C-terminal" evidence="3">
    <location>
        <begin position="472"/>
        <end position="560"/>
    </location>
</feature>
<protein>
    <submittedName>
        <fullName evidence="4">ATPase</fullName>
    </submittedName>
</protein>
<proteinExistence type="predicted"/>
<feature type="domain" description="ATPase of the ABC class N-terminal" evidence="2">
    <location>
        <begin position="5"/>
        <end position="164"/>
    </location>
</feature>
<organism evidence="4 5">
    <name type="scientific">Petrachloros mirabilis ULC683</name>
    <dbReference type="NCBI Taxonomy" id="2781853"/>
    <lineage>
        <taxon>Bacteria</taxon>
        <taxon>Bacillati</taxon>
        <taxon>Cyanobacteriota</taxon>
        <taxon>Cyanophyceae</taxon>
        <taxon>Synechococcales</taxon>
        <taxon>Petrachlorosaceae</taxon>
        <taxon>Petrachloros</taxon>
        <taxon>Petrachloros mirabilis</taxon>
    </lineage>
</organism>
<dbReference type="InterPro" id="IPR046834">
    <property type="entry name" value="ABC_ATPase_C"/>
</dbReference>
<dbReference type="SUPFAM" id="SSF52540">
    <property type="entry name" value="P-loop containing nucleoside triphosphate hydrolases"/>
    <property type="match status" value="1"/>
</dbReference>
<dbReference type="Pfam" id="PF20446">
    <property type="entry name" value="ABC_N"/>
    <property type="match status" value="1"/>
</dbReference>
<dbReference type="PANTHER" id="PTHR38149">
    <property type="entry name" value="ATPASE"/>
    <property type="match status" value="1"/>
</dbReference>
<evidence type="ECO:0000259" key="1">
    <source>
        <dbReference type="Pfam" id="PF09818"/>
    </source>
</evidence>